<dbReference type="AlphaFoldDB" id="A0A511F796"/>
<comment type="caution">
    <text evidence="7">The sequence shown here is derived from an EMBL/GenBank/DDBJ whole genome shotgun (WGS) entry which is preliminary data.</text>
</comment>
<dbReference type="PANTHER" id="PTHR30055">
    <property type="entry name" value="HTH-TYPE TRANSCRIPTIONAL REGULATOR RUTR"/>
    <property type="match status" value="1"/>
</dbReference>
<gene>
    <name evidence="7" type="ORF">CHO01_01890</name>
</gene>
<dbReference type="GO" id="GO:0003700">
    <property type="term" value="F:DNA-binding transcription factor activity"/>
    <property type="evidence" value="ECO:0007669"/>
    <property type="project" value="TreeGrafter"/>
</dbReference>
<keyword evidence="1" id="KW-0805">Transcription regulation</keyword>
<dbReference type="Pfam" id="PF00440">
    <property type="entry name" value="TetR_N"/>
    <property type="match status" value="1"/>
</dbReference>
<evidence type="ECO:0000313" key="7">
    <source>
        <dbReference type="EMBL" id="GEL45073.1"/>
    </source>
</evidence>
<dbReference type="InterPro" id="IPR001647">
    <property type="entry name" value="HTH_TetR"/>
</dbReference>
<evidence type="ECO:0000256" key="1">
    <source>
        <dbReference type="ARBA" id="ARBA00023015"/>
    </source>
</evidence>
<dbReference type="PRINTS" id="PR00455">
    <property type="entry name" value="HTHTETR"/>
</dbReference>
<sequence>MIGGMARTEHDPGPDDSIGAATRALAEATATLTRLLGKQAQTVVPEVSDALAAGLREAARGLADASENVARHGGERSAREKRREKVDRTRADLLDAAVRVIAAKGYEGASVGDIAAEAGYTKGALYAHFGSKRGVLLALARERLGIAMDAPDLDLPGLAGDRLDTAVLAAWMRSMQDDPNLLLQLEFLTYGIRNPGDADELRELHVRSFEVACRQVARLRVARRRAAGADPGPAEPTQEDRDAALGVISVLNVATLEGRLTGSVHLSPEAGARVIARLLTY</sequence>
<dbReference type="PROSITE" id="PS50977">
    <property type="entry name" value="HTH_TETR_2"/>
    <property type="match status" value="1"/>
</dbReference>
<feature type="domain" description="HTH tetR-type" evidence="6">
    <location>
        <begin position="87"/>
        <end position="147"/>
    </location>
</feature>
<accession>A0A511F796</accession>
<organism evidence="7 8">
    <name type="scientific">Cellulomonas hominis</name>
    <dbReference type="NCBI Taxonomy" id="156981"/>
    <lineage>
        <taxon>Bacteria</taxon>
        <taxon>Bacillati</taxon>
        <taxon>Actinomycetota</taxon>
        <taxon>Actinomycetes</taxon>
        <taxon>Micrococcales</taxon>
        <taxon>Cellulomonadaceae</taxon>
        <taxon>Cellulomonas</taxon>
    </lineage>
</organism>
<dbReference type="EMBL" id="BJVQ01000002">
    <property type="protein sequence ID" value="GEL45073.1"/>
    <property type="molecule type" value="Genomic_DNA"/>
</dbReference>
<feature type="compositionally biased region" description="Basic and acidic residues" evidence="5">
    <location>
        <begin position="69"/>
        <end position="85"/>
    </location>
</feature>
<feature type="DNA-binding region" description="H-T-H motif" evidence="4">
    <location>
        <begin position="110"/>
        <end position="129"/>
    </location>
</feature>
<evidence type="ECO:0000256" key="3">
    <source>
        <dbReference type="ARBA" id="ARBA00023163"/>
    </source>
</evidence>
<keyword evidence="3" id="KW-0804">Transcription</keyword>
<protein>
    <recommendedName>
        <fullName evidence="6">HTH tetR-type domain-containing protein</fullName>
    </recommendedName>
</protein>
<proteinExistence type="predicted"/>
<evidence type="ECO:0000256" key="5">
    <source>
        <dbReference type="SAM" id="MobiDB-lite"/>
    </source>
</evidence>
<keyword evidence="8" id="KW-1185">Reference proteome</keyword>
<keyword evidence="2 4" id="KW-0238">DNA-binding</keyword>
<dbReference type="InterPro" id="IPR009057">
    <property type="entry name" value="Homeodomain-like_sf"/>
</dbReference>
<dbReference type="InterPro" id="IPR050109">
    <property type="entry name" value="HTH-type_TetR-like_transc_reg"/>
</dbReference>
<evidence type="ECO:0000256" key="4">
    <source>
        <dbReference type="PROSITE-ProRule" id="PRU00335"/>
    </source>
</evidence>
<evidence type="ECO:0000313" key="8">
    <source>
        <dbReference type="Proteomes" id="UP000321723"/>
    </source>
</evidence>
<feature type="region of interest" description="Disordered" evidence="5">
    <location>
        <begin position="64"/>
        <end position="85"/>
    </location>
</feature>
<evidence type="ECO:0000256" key="2">
    <source>
        <dbReference type="ARBA" id="ARBA00023125"/>
    </source>
</evidence>
<dbReference type="Proteomes" id="UP000321723">
    <property type="component" value="Unassembled WGS sequence"/>
</dbReference>
<dbReference type="SUPFAM" id="SSF46689">
    <property type="entry name" value="Homeodomain-like"/>
    <property type="match status" value="1"/>
</dbReference>
<reference evidence="7 8" key="1">
    <citation type="submission" date="2019-07" db="EMBL/GenBank/DDBJ databases">
        <title>Whole genome shotgun sequence of Cellulomonas hominis NBRC 16055.</title>
        <authorList>
            <person name="Hosoyama A."/>
            <person name="Uohara A."/>
            <person name="Ohji S."/>
            <person name="Ichikawa N."/>
        </authorList>
    </citation>
    <scope>NUCLEOTIDE SEQUENCE [LARGE SCALE GENOMIC DNA]</scope>
    <source>
        <strain evidence="7 8">NBRC 16055</strain>
    </source>
</reference>
<dbReference type="GO" id="GO:0000976">
    <property type="term" value="F:transcription cis-regulatory region binding"/>
    <property type="evidence" value="ECO:0007669"/>
    <property type="project" value="TreeGrafter"/>
</dbReference>
<dbReference type="Gene3D" id="1.10.357.10">
    <property type="entry name" value="Tetracycline Repressor, domain 2"/>
    <property type="match status" value="1"/>
</dbReference>
<evidence type="ECO:0000259" key="6">
    <source>
        <dbReference type="PROSITE" id="PS50977"/>
    </source>
</evidence>
<dbReference type="PANTHER" id="PTHR30055:SF234">
    <property type="entry name" value="HTH-TYPE TRANSCRIPTIONAL REGULATOR BETI"/>
    <property type="match status" value="1"/>
</dbReference>
<name>A0A511F796_9CELL</name>